<evidence type="ECO:0000313" key="4">
    <source>
        <dbReference type="EMBL" id="MFD2557056.1"/>
    </source>
</evidence>
<keyword evidence="5" id="KW-1185">Reference proteome</keyword>
<dbReference type="InterPro" id="IPR029044">
    <property type="entry name" value="Nucleotide-diphossugar_trans"/>
</dbReference>
<dbReference type="Proteomes" id="UP001597440">
    <property type="component" value="Unassembled WGS sequence"/>
</dbReference>
<keyword evidence="2" id="KW-0808">Transferase</keyword>
<evidence type="ECO:0000256" key="1">
    <source>
        <dbReference type="ARBA" id="ARBA00022676"/>
    </source>
</evidence>
<dbReference type="PANTHER" id="PTHR22916:SF51">
    <property type="entry name" value="GLYCOSYLTRANSFERASE EPSH-RELATED"/>
    <property type="match status" value="1"/>
</dbReference>
<evidence type="ECO:0000259" key="3">
    <source>
        <dbReference type="Pfam" id="PF00535"/>
    </source>
</evidence>
<dbReference type="InterPro" id="IPR001173">
    <property type="entry name" value="Glyco_trans_2-like"/>
</dbReference>
<evidence type="ECO:0000256" key="2">
    <source>
        <dbReference type="ARBA" id="ARBA00022679"/>
    </source>
</evidence>
<gene>
    <name evidence="4" type="ORF">ACFSQW_21880</name>
</gene>
<protein>
    <submittedName>
        <fullName evidence="4">Glycosyltransferase family 2 protein</fullName>
    </submittedName>
</protein>
<feature type="domain" description="Glycosyltransferase 2-like" evidence="3">
    <location>
        <begin position="1"/>
        <end position="141"/>
    </location>
</feature>
<keyword evidence="1" id="KW-0328">Glycosyltransferase</keyword>
<dbReference type="SUPFAM" id="SSF53448">
    <property type="entry name" value="Nucleotide-diphospho-sugar transferases"/>
    <property type="match status" value="1"/>
</dbReference>
<comment type="caution">
    <text evidence="4">The sequence shown here is derived from an EMBL/GenBank/DDBJ whole genome shotgun (WGS) entry which is preliminary data.</text>
</comment>
<sequence length="324" mass="37971">MPVYNAEDTLKVSLSSLKMQTYDRLELLLIDDGSTDNSLNLLNEFKEDLESAGVSIQVKVLSNVENQGVATTRNRGLDEASGEYIYYVDADDWLEREAIAKMVEIGTTSNSDIVGVSWWLAFEKKERYMSQPFFEKTEEALFLMMTGRMRWNLWLFLVKRDLYVEHKIRFVEGMNMGEDMLVMFKLFGRAGKVVYLDEGLYHYGQSNEESLTKTYTEGHRKQVTNNVEELKKYLVGTAYKSLTERWLDCLKLNVKLPLLVTGNKADVEIWREWFPEVNKRFFGRKVIPRRLSYLQMAANYNNMYWVIKLHYVAVVKLYYGILYK</sequence>
<proteinExistence type="predicted"/>
<dbReference type="PANTHER" id="PTHR22916">
    <property type="entry name" value="GLYCOSYLTRANSFERASE"/>
    <property type="match status" value="1"/>
</dbReference>
<dbReference type="CDD" id="cd00761">
    <property type="entry name" value="Glyco_tranf_GTA_type"/>
    <property type="match status" value="1"/>
</dbReference>
<evidence type="ECO:0000313" key="5">
    <source>
        <dbReference type="Proteomes" id="UP001597440"/>
    </source>
</evidence>
<dbReference type="Pfam" id="PF00535">
    <property type="entry name" value="Glycos_transf_2"/>
    <property type="match status" value="1"/>
</dbReference>
<dbReference type="Gene3D" id="3.90.550.10">
    <property type="entry name" value="Spore Coat Polysaccharide Biosynthesis Protein SpsA, Chain A"/>
    <property type="match status" value="1"/>
</dbReference>
<accession>A0ABW5L8K0</accession>
<organism evidence="4 5">
    <name type="scientific">Sphingobacterium tabacisoli</name>
    <dbReference type="NCBI Taxonomy" id="2044855"/>
    <lineage>
        <taxon>Bacteria</taxon>
        <taxon>Pseudomonadati</taxon>
        <taxon>Bacteroidota</taxon>
        <taxon>Sphingobacteriia</taxon>
        <taxon>Sphingobacteriales</taxon>
        <taxon>Sphingobacteriaceae</taxon>
        <taxon>Sphingobacterium</taxon>
    </lineage>
</organism>
<dbReference type="EMBL" id="JBHULD010000025">
    <property type="protein sequence ID" value="MFD2557056.1"/>
    <property type="molecule type" value="Genomic_DNA"/>
</dbReference>
<name>A0ABW5L8K0_9SPHI</name>
<reference evidence="5" key="1">
    <citation type="journal article" date="2019" name="Int. J. Syst. Evol. Microbiol.">
        <title>The Global Catalogue of Microorganisms (GCM) 10K type strain sequencing project: providing services to taxonomists for standard genome sequencing and annotation.</title>
        <authorList>
            <consortium name="The Broad Institute Genomics Platform"/>
            <consortium name="The Broad Institute Genome Sequencing Center for Infectious Disease"/>
            <person name="Wu L."/>
            <person name="Ma J."/>
        </authorList>
    </citation>
    <scope>NUCLEOTIDE SEQUENCE [LARGE SCALE GENOMIC DNA]</scope>
    <source>
        <strain evidence="5">KCTC 52298</strain>
    </source>
</reference>